<accession>A0A645H9K8</accession>
<dbReference type="AlphaFoldDB" id="A0A645H9K8"/>
<name>A0A645H9K8_9ZZZZ</name>
<evidence type="ECO:0000313" key="1">
    <source>
        <dbReference type="EMBL" id="MPN35390.1"/>
    </source>
</evidence>
<organism evidence="1">
    <name type="scientific">bioreactor metagenome</name>
    <dbReference type="NCBI Taxonomy" id="1076179"/>
    <lineage>
        <taxon>unclassified sequences</taxon>
        <taxon>metagenomes</taxon>
        <taxon>ecological metagenomes</taxon>
    </lineage>
</organism>
<sequence length="34" mass="4035">MRLMEMMVSRFMITFMLLLMTEANASIVPVRIEE</sequence>
<protein>
    <submittedName>
        <fullName evidence="1">Uncharacterized protein</fullName>
    </submittedName>
</protein>
<reference evidence="1" key="1">
    <citation type="submission" date="2019-08" db="EMBL/GenBank/DDBJ databases">
        <authorList>
            <person name="Kucharzyk K."/>
            <person name="Murdoch R.W."/>
            <person name="Higgins S."/>
            <person name="Loffler F."/>
        </authorList>
    </citation>
    <scope>NUCLEOTIDE SEQUENCE</scope>
</reference>
<dbReference type="EMBL" id="VSSQ01088937">
    <property type="protein sequence ID" value="MPN35390.1"/>
    <property type="molecule type" value="Genomic_DNA"/>
</dbReference>
<proteinExistence type="predicted"/>
<gene>
    <name evidence="1" type="ORF">SDC9_182888</name>
</gene>
<comment type="caution">
    <text evidence="1">The sequence shown here is derived from an EMBL/GenBank/DDBJ whole genome shotgun (WGS) entry which is preliminary data.</text>
</comment>